<dbReference type="GO" id="GO:0016301">
    <property type="term" value="F:kinase activity"/>
    <property type="evidence" value="ECO:0007669"/>
    <property type="project" value="UniProtKB-KW"/>
</dbReference>
<evidence type="ECO:0000313" key="1">
    <source>
        <dbReference type="EMBL" id="GAC41747.1"/>
    </source>
</evidence>
<evidence type="ECO:0000313" key="2">
    <source>
        <dbReference type="Proteomes" id="UP000029453"/>
    </source>
</evidence>
<name>M9L8Y7_PAEPP</name>
<dbReference type="AlphaFoldDB" id="M9L8Y7"/>
<comment type="caution">
    <text evidence="1">The sequence shown here is derived from an EMBL/GenBank/DDBJ whole genome shotgun (WGS) entry which is preliminary data.</text>
</comment>
<gene>
    <name evidence="1" type="ORF">PPOP_1098</name>
</gene>
<organism evidence="1 2">
    <name type="scientific">Paenibacillus popilliae ATCC 14706</name>
    <dbReference type="NCBI Taxonomy" id="1212764"/>
    <lineage>
        <taxon>Bacteria</taxon>
        <taxon>Bacillati</taxon>
        <taxon>Bacillota</taxon>
        <taxon>Bacilli</taxon>
        <taxon>Bacillales</taxon>
        <taxon>Paenibacillaceae</taxon>
        <taxon>Paenibacillus</taxon>
    </lineage>
</organism>
<dbReference type="EMBL" id="BALG01000048">
    <property type="protein sequence ID" value="GAC41747.1"/>
    <property type="molecule type" value="Genomic_DNA"/>
</dbReference>
<sequence length="68" mass="7791">MVKMKRNGVIVEDIGVEIHGKKPFIPRHHKSQVKVIWSGRISKVPLSQTMIRFNSLILSSRKDCSFTT</sequence>
<proteinExistence type="predicted"/>
<reference evidence="1 2" key="1">
    <citation type="submission" date="2012-10" db="EMBL/GenBank/DDBJ databases">
        <title>Draft Genome Sequence of Paenibacillus popilliae ATCC 14706T.</title>
        <authorList>
            <person name="Iiyama K."/>
            <person name="Mori K."/>
            <person name="Mon H."/>
            <person name="Chieda Y."/>
            <person name="Lee J.M."/>
            <person name="Kusakabe T."/>
            <person name="Tashiro K."/>
            <person name="Asano S."/>
            <person name="Yasunaga-Aoki C."/>
            <person name="Shimizu S."/>
        </authorList>
    </citation>
    <scope>NUCLEOTIDE SEQUENCE [LARGE SCALE GENOMIC DNA]</scope>
    <source>
        <strain evidence="1 2">ATCC 14706</strain>
    </source>
</reference>
<keyword evidence="2" id="KW-1185">Reference proteome</keyword>
<dbReference type="Proteomes" id="UP000029453">
    <property type="component" value="Unassembled WGS sequence"/>
</dbReference>
<accession>M9L8Y7</accession>
<keyword evidence="1" id="KW-0808">Transferase</keyword>
<keyword evidence="1" id="KW-0418">Kinase</keyword>
<protein>
    <submittedName>
        <fullName evidence="1">Hexokinase</fullName>
    </submittedName>
</protein>